<dbReference type="GO" id="GO:0004383">
    <property type="term" value="F:guanylate cyclase activity"/>
    <property type="evidence" value="ECO:0007669"/>
    <property type="project" value="TreeGrafter"/>
</dbReference>
<dbReference type="GO" id="GO:0007168">
    <property type="term" value="P:receptor guanylyl cyclase signaling pathway"/>
    <property type="evidence" value="ECO:0007669"/>
    <property type="project" value="TreeGrafter"/>
</dbReference>
<evidence type="ECO:0000256" key="5">
    <source>
        <dbReference type="ARBA" id="ARBA00023136"/>
    </source>
</evidence>
<feature type="compositionally biased region" description="Pro residues" evidence="8">
    <location>
        <begin position="1063"/>
        <end position="1077"/>
    </location>
</feature>
<dbReference type="PANTHER" id="PTHR11920">
    <property type="entry name" value="GUANYLYL CYCLASE"/>
    <property type="match status" value="1"/>
</dbReference>
<feature type="region of interest" description="Disordered" evidence="8">
    <location>
        <begin position="1043"/>
        <end position="1120"/>
    </location>
</feature>
<name>A0A8J4D6F1_9CHLO</name>
<dbReference type="GO" id="GO:0000166">
    <property type="term" value="F:nucleotide binding"/>
    <property type="evidence" value="ECO:0007669"/>
    <property type="project" value="UniProtKB-KW"/>
</dbReference>
<dbReference type="Proteomes" id="UP000722791">
    <property type="component" value="Unassembled WGS sequence"/>
</dbReference>
<evidence type="ECO:0000256" key="2">
    <source>
        <dbReference type="ARBA" id="ARBA00022692"/>
    </source>
</evidence>
<comment type="similarity">
    <text evidence="7">Belongs to the adenylyl cyclase class-4/guanylyl cyclase family.</text>
</comment>
<accession>A0A8J4D6F1</accession>
<dbReference type="InterPro" id="IPR018297">
    <property type="entry name" value="A/G_cyclase_CS"/>
</dbReference>
<keyword evidence="4" id="KW-1133">Transmembrane helix</keyword>
<feature type="region of interest" description="Disordered" evidence="8">
    <location>
        <begin position="964"/>
        <end position="1022"/>
    </location>
</feature>
<evidence type="ECO:0000256" key="3">
    <source>
        <dbReference type="ARBA" id="ARBA00022741"/>
    </source>
</evidence>
<feature type="compositionally biased region" description="Polar residues" evidence="8">
    <location>
        <begin position="897"/>
        <end position="906"/>
    </location>
</feature>
<comment type="subcellular location">
    <subcellularLocation>
        <location evidence="1">Membrane</location>
    </subcellularLocation>
</comment>
<dbReference type="InterPro" id="IPR001054">
    <property type="entry name" value="A/G_cyclase"/>
</dbReference>
<organism evidence="10 11">
    <name type="scientific">Volvox reticuliferus</name>
    <dbReference type="NCBI Taxonomy" id="1737510"/>
    <lineage>
        <taxon>Eukaryota</taxon>
        <taxon>Viridiplantae</taxon>
        <taxon>Chlorophyta</taxon>
        <taxon>core chlorophytes</taxon>
        <taxon>Chlorophyceae</taxon>
        <taxon>CS clade</taxon>
        <taxon>Chlamydomonadales</taxon>
        <taxon>Volvocaceae</taxon>
        <taxon>Volvox</taxon>
    </lineage>
</organism>
<feature type="region of interest" description="Disordered" evidence="8">
    <location>
        <begin position="1738"/>
        <end position="1767"/>
    </location>
</feature>
<dbReference type="CDD" id="cd07302">
    <property type="entry name" value="CHD"/>
    <property type="match status" value="1"/>
</dbReference>
<feature type="compositionally biased region" description="Polar residues" evidence="8">
    <location>
        <begin position="625"/>
        <end position="634"/>
    </location>
</feature>
<gene>
    <name evidence="10" type="ORF">Vretimale_189</name>
</gene>
<dbReference type="PANTHER" id="PTHR11920:SF335">
    <property type="entry name" value="GUANYLATE CYCLASE"/>
    <property type="match status" value="1"/>
</dbReference>
<reference evidence="10" key="1">
    <citation type="journal article" date="2021" name="Proc. Natl. Acad. Sci. U.S.A.">
        <title>Three genomes in the algal genus Volvox reveal the fate of a haploid sex-determining region after a transition to homothallism.</title>
        <authorList>
            <person name="Yamamoto K."/>
            <person name="Hamaji T."/>
            <person name="Kawai-Toyooka H."/>
            <person name="Matsuzaki R."/>
            <person name="Takahashi F."/>
            <person name="Nishimura Y."/>
            <person name="Kawachi M."/>
            <person name="Noguchi H."/>
            <person name="Minakuchi Y."/>
            <person name="Umen J.G."/>
            <person name="Toyoda A."/>
            <person name="Nozaki H."/>
        </authorList>
    </citation>
    <scope>NUCLEOTIDE SEQUENCE</scope>
    <source>
        <strain evidence="10">NIES-3785</strain>
    </source>
</reference>
<dbReference type="FunFam" id="3.30.70.1230:FF:000057">
    <property type="entry name" value="Guanylate cyclase"/>
    <property type="match status" value="1"/>
</dbReference>
<evidence type="ECO:0000256" key="7">
    <source>
        <dbReference type="RuleBase" id="RU000405"/>
    </source>
</evidence>
<evidence type="ECO:0000256" key="8">
    <source>
        <dbReference type="SAM" id="MobiDB-lite"/>
    </source>
</evidence>
<comment type="caution">
    <text evidence="10">The sequence shown here is derived from an EMBL/GenBank/DDBJ whole genome shotgun (WGS) entry which is preliminary data.</text>
</comment>
<feature type="compositionally biased region" description="Polar residues" evidence="8">
    <location>
        <begin position="1047"/>
        <end position="1059"/>
    </location>
</feature>
<evidence type="ECO:0000259" key="9">
    <source>
        <dbReference type="PROSITE" id="PS50125"/>
    </source>
</evidence>
<evidence type="ECO:0000256" key="1">
    <source>
        <dbReference type="ARBA" id="ARBA00004370"/>
    </source>
</evidence>
<dbReference type="GO" id="GO:0035556">
    <property type="term" value="P:intracellular signal transduction"/>
    <property type="evidence" value="ECO:0007669"/>
    <property type="project" value="InterPro"/>
</dbReference>
<evidence type="ECO:0000313" key="11">
    <source>
        <dbReference type="Proteomes" id="UP000722791"/>
    </source>
</evidence>
<dbReference type="GO" id="GO:0005886">
    <property type="term" value="C:plasma membrane"/>
    <property type="evidence" value="ECO:0007669"/>
    <property type="project" value="TreeGrafter"/>
</dbReference>
<evidence type="ECO:0000313" key="10">
    <source>
        <dbReference type="EMBL" id="GIL93810.1"/>
    </source>
</evidence>
<feature type="compositionally biased region" description="Low complexity" evidence="8">
    <location>
        <begin position="996"/>
        <end position="1007"/>
    </location>
</feature>
<feature type="region of interest" description="Disordered" evidence="8">
    <location>
        <begin position="1282"/>
        <end position="1303"/>
    </location>
</feature>
<keyword evidence="2" id="KW-0812">Transmembrane</keyword>
<sequence>MVSWLKRCFLGSQEPTQGLGDSTSSLPEPQAGQAIAVIRNDLSTAEATRNDAILASTLDMDRFVEPEQPDASAVNSLEEARQVISRLKARVQELENSTGQIAESTLMSLRQIRLPEQEARIVPTLATCKKGHETMPSIVDAIRDVNLDPRDEQKSFPHRFCVYAKQELVELLGRAGKPAAAVLLQAVLEEDIGNVPPALLLDIDPAIGDAIAGSPELMAEVQKARGPTDFSQLSSIDRLPGYLRLRLYMMQACGARPMLAHATATARALFKVRTDRQLQYVLEGQVQQDAMLGMLLQEILDEMLSAPVSRSSAASTADGDRSTIIMHSLSHFVNTSNPKVFPFVPVSMRGCGYKKTSGEVVPCIIFEFSPDSNQGAFLEHLQRDYTMMGHISAIITLFTLKGDVLHQNAGSIAYYGYQRRHPNEKRRGSAHGSGRGGKRSSGPVPNPLEIPTAAWLQQKQEDQPALTQLFQFAPPDALEGMLESMVQGGVWRSILPVPPSLAPSSRPLALPGGIGDPLAGAAGVPPGAAFMGPDPDNIFTMDGIAFTGANVMSFSQPYNELSNGNRQDAFEGSFALGTPGSSAASRMAGNGSPAHIQPHPRSMRALKAVPEQSQEHERVSFAQHRPTSSPSSGDANGPTRGGLPPGSDDDGESMLMRPYGSTRDGPSGALLSPHSASNSINDNHAKPVKVPRRSTTFSAAPSGVSELQARACSGSTIHGMGTAGSFTSGAMVCNNSSPRLSRIRRRSGVPLGLDMNPADALSQSTWGLFGNGAYEHRYDRVSSRETGGTDTEHTGDNCSSLGRRFIASLAGTTSTLGTGPGAGPPIIAAMPPAASAPGSGAVTVAAGSETAGPTGTCLVSGTRRSEINSPSLVSPSMSSQIDQWQQWQYRHSQWQDALQSQSQPSQACVLGPGAPGRLSSHPPAAWLLNQQHQAGLSQSSSSAANQSCANSSSRRVCGAGAIYGTAGDAGSGVHRQSSVESMARRQRSVAFGEGMTSLTSRSTPTPSAGSVISPQPSAHQHPDNTIIACTTFVATAGNAPLDPSHLRSLTSTPPVSQPSRFLPLPPAGSPVLAPPPGSHGSGAAAVARATATEAGHHPAPPQRAVSASLEEDTTKSGSKQMYSVSASVPATTASVSFSGANPSIIATVRGAKHIYTGTTSGTVRRAPMRQSERSNPNLVLPGVGGAASTTNSVKSATSFSFSSKAAAAGASHNRPLIRMMSFLNAAPLTGMQQPQQQMHNSAAAGHVSATQQRQMIKRAQSGQLYGLLDPVMRTGSSKVIATGDSSIGAMGTGGTSSQNGSRLPPSSFYCSSLGFRRQSTRAPSSAALAHQVSEVDESSSLAVLKTMGTLGNSREAGDSRGGAHGHGFSLPEDELPRTYHEVTATPFLDPVSKSQVVMVVQTDVTARVQLERRLADVMEAEHKLLENIFPRHVLEHIAHSAAVNQERASQFNLRMLSAMPDLTKTATDHEQVTILFADIVGFTSMCKEVPAKAVMKFLNDLYTRFDTLLDIYGVYKVETIGDCYMVAGGLISKDADGFSAVRKDSCDNLQAWRVLSFAKAMLRDAQKVLLPTTHEPVKLRVGIHTGPVVSGVVGTRMPRFCLFGDTINTASRMESTCPYGRIQASAATHALVPDEDWEPTGGVQVKGKGIMETYLLKQNPSITLPSNLASASMSTPGLPEPLAIPAHGSNQMSRLGIRPPATASAIASGGSAGTVGGSAEANATVAHGVISAVSQKMPPLGAPVSSTASRSGLGGAQRDTSQLENSSGKNASFLFNTVW</sequence>
<evidence type="ECO:0000256" key="4">
    <source>
        <dbReference type="ARBA" id="ARBA00022989"/>
    </source>
</evidence>
<feature type="compositionally biased region" description="Polar residues" evidence="8">
    <location>
        <begin position="1008"/>
        <end position="1018"/>
    </location>
</feature>
<dbReference type="Pfam" id="PF00211">
    <property type="entry name" value="Guanylate_cyc"/>
    <property type="match status" value="1"/>
</dbReference>
<feature type="compositionally biased region" description="Polar residues" evidence="8">
    <location>
        <begin position="1758"/>
        <end position="1767"/>
    </location>
</feature>
<dbReference type="PROSITE" id="PS00452">
    <property type="entry name" value="GUANYLATE_CYCLASE_1"/>
    <property type="match status" value="1"/>
</dbReference>
<dbReference type="GO" id="GO:0001653">
    <property type="term" value="F:peptide receptor activity"/>
    <property type="evidence" value="ECO:0007669"/>
    <property type="project" value="TreeGrafter"/>
</dbReference>
<feature type="domain" description="Guanylate cyclase" evidence="9">
    <location>
        <begin position="1473"/>
        <end position="1614"/>
    </location>
</feature>
<keyword evidence="6 7" id="KW-0456">Lyase</keyword>
<dbReference type="Gene3D" id="3.30.70.1230">
    <property type="entry name" value="Nucleotide cyclase"/>
    <property type="match status" value="1"/>
</dbReference>
<dbReference type="SUPFAM" id="SSF55073">
    <property type="entry name" value="Nucleotide cyclase"/>
    <property type="match status" value="1"/>
</dbReference>
<dbReference type="PROSITE" id="PS50125">
    <property type="entry name" value="GUANYLATE_CYCLASE_2"/>
    <property type="match status" value="1"/>
</dbReference>
<protein>
    <recommendedName>
        <fullName evidence="9">Guanylate cyclase domain-containing protein</fullName>
    </recommendedName>
</protein>
<dbReference type="EMBL" id="BNCQ01000001">
    <property type="protein sequence ID" value="GIL93810.1"/>
    <property type="molecule type" value="Genomic_DNA"/>
</dbReference>
<feature type="region of interest" description="Disordered" evidence="8">
    <location>
        <begin position="897"/>
        <end position="922"/>
    </location>
</feature>
<feature type="region of interest" description="Disordered" evidence="8">
    <location>
        <begin position="420"/>
        <end position="449"/>
    </location>
</feature>
<feature type="region of interest" description="Disordered" evidence="8">
    <location>
        <begin position="563"/>
        <end position="691"/>
    </location>
</feature>
<dbReference type="GO" id="GO:0004016">
    <property type="term" value="F:adenylate cyclase activity"/>
    <property type="evidence" value="ECO:0007669"/>
    <property type="project" value="TreeGrafter"/>
</dbReference>
<dbReference type="InterPro" id="IPR050401">
    <property type="entry name" value="Cyclic_nucleotide_synthase"/>
</dbReference>
<dbReference type="InterPro" id="IPR029787">
    <property type="entry name" value="Nucleotide_cyclase"/>
</dbReference>
<feature type="compositionally biased region" description="Low complexity" evidence="8">
    <location>
        <begin position="1081"/>
        <end position="1093"/>
    </location>
</feature>
<keyword evidence="3" id="KW-0547">Nucleotide-binding</keyword>
<proteinExistence type="inferred from homology"/>
<keyword evidence="5" id="KW-0472">Membrane</keyword>
<feature type="region of interest" description="Disordered" evidence="8">
    <location>
        <begin position="1351"/>
        <end position="1370"/>
    </location>
</feature>
<evidence type="ECO:0000256" key="6">
    <source>
        <dbReference type="ARBA" id="ARBA00023239"/>
    </source>
</evidence>
<dbReference type="SMART" id="SM00044">
    <property type="entry name" value="CYCc"/>
    <property type="match status" value="1"/>
</dbReference>